<evidence type="ECO:0000256" key="4">
    <source>
        <dbReference type="ARBA" id="ARBA00022692"/>
    </source>
</evidence>
<evidence type="ECO:0000313" key="10">
    <source>
        <dbReference type="Proteomes" id="UP000601435"/>
    </source>
</evidence>
<dbReference type="PANTHER" id="PTHR45724">
    <property type="entry name" value="AQUAPORIN NIP2-1"/>
    <property type="match status" value="1"/>
</dbReference>
<feature type="transmembrane region" description="Helical" evidence="7">
    <location>
        <begin position="378"/>
        <end position="402"/>
    </location>
</feature>
<evidence type="ECO:0000256" key="6">
    <source>
        <dbReference type="ARBA" id="ARBA00023136"/>
    </source>
</evidence>
<evidence type="ECO:0000256" key="3">
    <source>
        <dbReference type="ARBA" id="ARBA00022448"/>
    </source>
</evidence>
<dbReference type="Pfam" id="PF00230">
    <property type="entry name" value="MIP"/>
    <property type="match status" value="2"/>
</dbReference>
<feature type="domain" description="Peptidase M14" evidence="8">
    <location>
        <begin position="494"/>
        <end position="625"/>
    </location>
</feature>
<name>A0A812W7C0_9DINO</name>
<evidence type="ECO:0000256" key="1">
    <source>
        <dbReference type="ARBA" id="ARBA00004141"/>
    </source>
</evidence>
<dbReference type="GO" id="GO:0006508">
    <property type="term" value="P:proteolysis"/>
    <property type="evidence" value="ECO:0007669"/>
    <property type="project" value="InterPro"/>
</dbReference>
<dbReference type="GO" id="GO:0016020">
    <property type="term" value="C:membrane"/>
    <property type="evidence" value="ECO:0007669"/>
    <property type="project" value="UniProtKB-SubCell"/>
</dbReference>
<protein>
    <submittedName>
        <fullName evidence="9">GlpF6 protein</fullName>
    </submittedName>
</protein>
<dbReference type="Proteomes" id="UP000601435">
    <property type="component" value="Unassembled WGS sequence"/>
</dbReference>
<dbReference type="GO" id="GO:0004181">
    <property type="term" value="F:metallocarboxypeptidase activity"/>
    <property type="evidence" value="ECO:0007669"/>
    <property type="project" value="InterPro"/>
</dbReference>
<keyword evidence="5 7" id="KW-1133">Transmembrane helix</keyword>
<reference evidence="9" key="1">
    <citation type="submission" date="2021-02" db="EMBL/GenBank/DDBJ databases">
        <authorList>
            <person name="Dougan E. K."/>
            <person name="Rhodes N."/>
            <person name="Thang M."/>
            <person name="Chan C."/>
        </authorList>
    </citation>
    <scope>NUCLEOTIDE SEQUENCE</scope>
</reference>
<comment type="caution">
    <text evidence="9">The sequence shown here is derived from an EMBL/GenBank/DDBJ whole genome shotgun (WGS) entry which is preliminary data.</text>
</comment>
<sequence>MASQKDASALSTYGSTTGPTQLNSFAESMAPYVAEFIGTYLLVFTIAVFSIAESADFAGTAIGTLLAVLVYSLGPVSGGHFNPAVSFACGLTRKTPWPQVIAYILLQISAGLVAGIACHEIFQQPLGVSPIPPFGFWDASFLEALYTGMLCFVVLSVSTSKNNNPDRDQNHYFGLAIGLVIVAGGHAASGISGGIFNPAVSLGLEIVGARAPAAAAGPWGLAFAGMQIFGATMAAAMFVAVRAAELRNGEEPLREQLGDAGGSLLSKLLSEFLGTFLLCITVGLSMVMHSISTPWAAFAALASMIYAVHDISGGHLNPAVTAAVVFSGRGKCPAGRGVAYAAVQLLAGSLAGAITAAYQSQSMFMVKEISLQPKLPYSWIAVLVVETAFTSLLAFVVLSVATAKTPDAVSSQNFPFGFAIGACVLVGGFASSSISGGILNPAVAWSIATTESATFNNLQLLTYCLTYCLFQFAGGLLAAVVFRGDWCLRVGPGGVDLNRNWDEHWQGDESFGGDTNPGRLPFSEPETQLLKELVSDFQPTTFLTIHSGTLGMYMPWAFDMEHLANRNQASMMEILKEVDQAHCECPFGAAGREVGYSCPGTCLDWVYDKLQTPYAFAYEIFYGGDLESLRQRWEEKMELPDASQLQAQNLAHEHFKDMFEDFPSSFIQVHSETNATKTSSETITGFACFGAFNPATEEQYRATVENWSGAYLDTVSK</sequence>
<evidence type="ECO:0000259" key="8">
    <source>
        <dbReference type="Pfam" id="PF00246"/>
    </source>
</evidence>
<feature type="transmembrane region" description="Helical" evidence="7">
    <location>
        <begin position="57"/>
        <end position="79"/>
    </location>
</feature>
<dbReference type="OrthoDB" id="3626597at2759"/>
<keyword evidence="6 7" id="KW-0472">Membrane</keyword>
<keyword evidence="3" id="KW-0813">Transport</keyword>
<dbReference type="InterPro" id="IPR023271">
    <property type="entry name" value="Aquaporin-like"/>
</dbReference>
<feature type="transmembrane region" description="Helical" evidence="7">
    <location>
        <begin position="272"/>
        <end position="291"/>
    </location>
</feature>
<feature type="transmembrane region" description="Helical" evidence="7">
    <location>
        <begin position="172"/>
        <end position="196"/>
    </location>
</feature>
<dbReference type="InterPro" id="IPR022357">
    <property type="entry name" value="MIP_CS"/>
</dbReference>
<proteinExistence type="inferred from homology"/>
<dbReference type="SUPFAM" id="SSF53187">
    <property type="entry name" value="Zn-dependent exopeptidases"/>
    <property type="match status" value="1"/>
</dbReference>
<dbReference type="InterPro" id="IPR034294">
    <property type="entry name" value="Aquaporin_transptr"/>
</dbReference>
<comment type="subcellular location">
    <subcellularLocation>
        <location evidence="1">Membrane</location>
        <topology evidence="1">Multi-pass membrane protein</topology>
    </subcellularLocation>
</comment>
<feature type="transmembrane region" description="Helical" evidence="7">
    <location>
        <begin position="460"/>
        <end position="482"/>
    </location>
</feature>
<feature type="transmembrane region" description="Helical" evidence="7">
    <location>
        <begin position="100"/>
        <end position="122"/>
    </location>
</feature>
<keyword evidence="10" id="KW-1185">Reference proteome</keyword>
<feature type="transmembrane region" description="Helical" evidence="7">
    <location>
        <begin position="414"/>
        <end position="440"/>
    </location>
</feature>
<keyword evidence="4 7" id="KW-0812">Transmembrane</keyword>
<feature type="transmembrane region" description="Helical" evidence="7">
    <location>
        <begin position="297"/>
        <end position="326"/>
    </location>
</feature>
<feature type="transmembrane region" description="Helical" evidence="7">
    <location>
        <begin position="338"/>
        <end position="358"/>
    </location>
</feature>
<evidence type="ECO:0000256" key="2">
    <source>
        <dbReference type="ARBA" id="ARBA00005988"/>
    </source>
</evidence>
<dbReference type="AlphaFoldDB" id="A0A812W7C0"/>
<evidence type="ECO:0000256" key="5">
    <source>
        <dbReference type="ARBA" id="ARBA00022989"/>
    </source>
</evidence>
<dbReference type="SUPFAM" id="SSF81338">
    <property type="entry name" value="Aquaporin-like"/>
    <property type="match status" value="2"/>
</dbReference>
<accession>A0A812W7C0</accession>
<feature type="non-terminal residue" evidence="9">
    <location>
        <position position="1"/>
    </location>
</feature>
<feature type="transmembrane region" description="Helical" evidence="7">
    <location>
        <begin position="32"/>
        <end position="51"/>
    </location>
</feature>
<dbReference type="PROSITE" id="PS00221">
    <property type="entry name" value="MIP"/>
    <property type="match status" value="1"/>
</dbReference>
<comment type="similarity">
    <text evidence="2">Belongs to the peptidase M14 family.</text>
</comment>
<dbReference type="PRINTS" id="PR00783">
    <property type="entry name" value="MINTRINSICP"/>
</dbReference>
<dbReference type="GO" id="GO:0008270">
    <property type="term" value="F:zinc ion binding"/>
    <property type="evidence" value="ECO:0007669"/>
    <property type="project" value="InterPro"/>
</dbReference>
<feature type="transmembrane region" description="Helical" evidence="7">
    <location>
        <begin position="134"/>
        <end position="160"/>
    </location>
</feature>
<dbReference type="Gene3D" id="3.40.630.10">
    <property type="entry name" value="Zn peptidases"/>
    <property type="match status" value="1"/>
</dbReference>
<organism evidence="9 10">
    <name type="scientific">Symbiodinium necroappetens</name>
    <dbReference type="NCBI Taxonomy" id="1628268"/>
    <lineage>
        <taxon>Eukaryota</taxon>
        <taxon>Sar</taxon>
        <taxon>Alveolata</taxon>
        <taxon>Dinophyceae</taxon>
        <taxon>Suessiales</taxon>
        <taxon>Symbiodiniaceae</taxon>
        <taxon>Symbiodinium</taxon>
    </lineage>
</organism>
<dbReference type="PANTHER" id="PTHR45724:SF13">
    <property type="entry name" value="AQUAPORIN NIP1-1-RELATED"/>
    <property type="match status" value="1"/>
</dbReference>
<dbReference type="EMBL" id="CAJNJA010031694">
    <property type="protein sequence ID" value="CAE7659607.1"/>
    <property type="molecule type" value="Genomic_DNA"/>
</dbReference>
<dbReference type="GO" id="GO:0015267">
    <property type="term" value="F:channel activity"/>
    <property type="evidence" value="ECO:0007669"/>
    <property type="project" value="InterPro"/>
</dbReference>
<gene>
    <name evidence="9" type="primary">glpF6</name>
    <name evidence="9" type="ORF">SNEC2469_LOCUS18715</name>
</gene>
<feature type="transmembrane region" description="Helical" evidence="7">
    <location>
        <begin position="216"/>
        <end position="241"/>
    </location>
</feature>
<dbReference type="InterPro" id="IPR000834">
    <property type="entry name" value="Peptidase_M14"/>
</dbReference>
<dbReference type="InterPro" id="IPR000425">
    <property type="entry name" value="MIP"/>
</dbReference>
<evidence type="ECO:0000313" key="9">
    <source>
        <dbReference type="EMBL" id="CAE7659607.1"/>
    </source>
</evidence>
<dbReference type="Gene3D" id="1.20.1080.10">
    <property type="entry name" value="Glycerol uptake facilitator protein"/>
    <property type="match status" value="2"/>
</dbReference>
<dbReference type="Pfam" id="PF00246">
    <property type="entry name" value="Peptidase_M14"/>
    <property type="match status" value="1"/>
</dbReference>
<evidence type="ECO:0000256" key="7">
    <source>
        <dbReference type="SAM" id="Phobius"/>
    </source>
</evidence>